<reference evidence="3" key="1">
    <citation type="submission" date="2020-05" db="EMBL/GenBank/DDBJ databases">
        <title>Mycena genomes resolve the evolution of fungal bioluminescence.</title>
        <authorList>
            <person name="Tsai I.J."/>
        </authorList>
    </citation>
    <scope>NUCLEOTIDE SEQUENCE</scope>
    <source>
        <strain evidence="3">CCC161011</strain>
    </source>
</reference>
<evidence type="ECO:0000313" key="3">
    <source>
        <dbReference type="EMBL" id="KAF7368199.1"/>
    </source>
</evidence>
<dbReference type="InterPro" id="IPR045341">
    <property type="entry name" value="DUF6532"/>
</dbReference>
<gene>
    <name evidence="3" type="ORF">MVEN_00139500</name>
</gene>
<proteinExistence type="predicted"/>
<sequence length="324" mass="35950">MQQGPTIPPLNLNSLTSFPPQLGDYGGDAQHSDSLSFGNASFGILMTLRAGMGNVVLPPNPVKKIMFPPMRMPSRVPMSMTKIILIVQMQNVPVHQQRTRRRRKAATTAPIAVDSSESENDERPARRRRTTTKRKKRTGRHQPSRSIKDIPLDRQSIVKAAYPLIQRDVVCKSGFPVDSPSGMPGASDDEYGNMVLDSWDDSHDVLDVPHVGNPATPERNLICSRVPAARLAFRRVAELLVPSHYGLVNPQTLPNLTPELKAKTIEANRAIIAKIDHTFYYLDPYNATVPDTMYRHAILQAAFVVGLDGRRVEIHPHAGFGYTP</sequence>
<dbReference type="Pfam" id="PF20149">
    <property type="entry name" value="DUF6532"/>
    <property type="match status" value="1"/>
</dbReference>
<keyword evidence="4" id="KW-1185">Reference proteome</keyword>
<organism evidence="3 4">
    <name type="scientific">Mycena venus</name>
    <dbReference type="NCBI Taxonomy" id="2733690"/>
    <lineage>
        <taxon>Eukaryota</taxon>
        <taxon>Fungi</taxon>
        <taxon>Dikarya</taxon>
        <taxon>Basidiomycota</taxon>
        <taxon>Agaricomycotina</taxon>
        <taxon>Agaricomycetes</taxon>
        <taxon>Agaricomycetidae</taxon>
        <taxon>Agaricales</taxon>
        <taxon>Marasmiineae</taxon>
        <taxon>Mycenaceae</taxon>
        <taxon>Mycena</taxon>
    </lineage>
</organism>
<name>A0A8H7DAE2_9AGAR</name>
<dbReference type="Proteomes" id="UP000620124">
    <property type="component" value="Unassembled WGS sequence"/>
</dbReference>
<feature type="compositionally biased region" description="Basic residues" evidence="1">
    <location>
        <begin position="125"/>
        <end position="143"/>
    </location>
</feature>
<dbReference type="OrthoDB" id="3064017at2759"/>
<evidence type="ECO:0000259" key="2">
    <source>
        <dbReference type="Pfam" id="PF20149"/>
    </source>
</evidence>
<evidence type="ECO:0000256" key="1">
    <source>
        <dbReference type="SAM" id="MobiDB-lite"/>
    </source>
</evidence>
<evidence type="ECO:0000313" key="4">
    <source>
        <dbReference type="Proteomes" id="UP000620124"/>
    </source>
</evidence>
<accession>A0A8H7DAE2</accession>
<feature type="region of interest" description="Disordered" evidence="1">
    <location>
        <begin position="94"/>
        <end position="149"/>
    </location>
</feature>
<comment type="caution">
    <text evidence="3">The sequence shown here is derived from an EMBL/GenBank/DDBJ whole genome shotgun (WGS) entry which is preliminary data.</text>
</comment>
<dbReference type="EMBL" id="JACAZI010000002">
    <property type="protein sequence ID" value="KAF7368199.1"/>
    <property type="molecule type" value="Genomic_DNA"/>
</dbReference>
<feature type="domain" description="DUF6532" evidence="2">
    <location>
        <begin position="170"/>
        <end position="302"/>
    </location>
</feature>
<protein>
    <recommendedName>
        <fullName evidence="2">DUF6532 domain-containing protein</fullName>
    </recommendedName>
</protein>
<feature type="region of interest" description="Disordered" evidence="1">
    <location>
        <begin position="1"/>
        <end position="29"/>
    </location>
</feature>
<feature type="compositionally biased region" description="Polar residues" evidence="1">
    <location>
        <begin position="1"/>
        <end position="19"/>
    </location>
</feature>
<dbReference type="AlphaFoldDB" id="A0A8H7DAE2"/>